<evidence type="ECO:0000259" key="1">
    <source>
        <dbReference type="Pfam" id="PF01966"/>
    </source>
</evidence>
<protein>
    <submittedName>
        <fullName evidence="2">Cyanamide hydratase</fullName>
    </submittedName>
</protein>
<dbReference type="Proteomes" id="UP000799640">
    <property type="component" value="Unassembled WGS sequence"/>
</dbReference>
<dbReference type="AlphaFoldDB" id="A0A6G1HL81"/>
<dbReference type="EMBL" id="ML996706">
    <property type="protein sequence ID" value="KAF2396597.1"/>
    <property type="molecule type" value="Genomic_DNA"/>
</dbReference>
<dbReference type="PANTHER" id="PTHR35569">
    <property type="entry name" value="CYANAMIDE HYDRATASE DDI2-RELATED"/>
    <property type="match status" value="1"/>
</dbReference>
<dbReference type="OrthoDB" id="409121at2759"/>
<evidence type="ECO:0000313" key="2">
    <source>
        <dbReference type="EMBL" id="KAF2396597.1"/>
    </source>
</evidence>
<gene>
    <name evidence="2" type="ORF">EJ06DRAFT_533868</name>
</gene>
<feature type="non-terminal residue" evidence="2">
    <location>
        <position position="235"/>
    </location>
</feature>
<dbReference type="InterPro" id="IPR006674">
    <property type="entry name" value="HD_domain"/>
</dbReference>
<dbReference type="PANTHER" id="PTHR35569:SF1">
    <property type="entry name" value="CYANAMIDE HYDRATASE DDI2-RELATED"/>
    <property type="match status" value="1"/>
</dbReference>
<dbReference type="Pfam" id="PF01966">
    <property type="entry name" value="HD"/>
    <property type="match status" value="1"/>
</dbReference>
<dbReference type="NCBIfam" id="TIGR03401">
    <property type="entry name" value="cyanamide_fam"/>
    <property type="match status" value="1"/>
</dbReference>
<dbReference type="CDD" id="cd00077">
    <property type="entry name" value="HDc"/>
    <property type="match status" value="1"/>
</dbReference>
<dbReference type="SUPFAM" id="SSF109604">
    <property type="entry name" value="HD-domain/PDEase-like"/>
    <property type="match status" value="1"/>
</dbReference>
<reference evidence="2" key="1">
    <citation type="journal article" date="2020" name="Stud. Mycol.">
        <title>101 Dothideomycetes genomes: a test case for predicting lifestyles and emergence of pathogens.</title>
        <authorList>
            <person name="Haridas S."/>
            <person name="Albert R."/>
            <person name="Binder M."/>
            <person name="Bloem J."/>
            <person name="Labutti K."/>
            <person name="Salamov A."/>
            <person name="Andreopoulos B."/>
            <person name="Baker S."/>
            <person name="Barry K."/>
            <person name="Bills G."/>
            <person name="Bluhm B."/>
            <person name="Cannon C."/>
            <person name="Castanera R."/>
            <person name="Culley D."/>
            <person name="Daum C."/>
            <person name="Ezra D."/>
            <person name="Gonzalez J."/>
            <person name="Henrissat B."/>
            <person name="Kuo A."/>
            <person name="Liang C."/>
            <person name="Lipzen A."/>
            <person name="Lutzoni F."/>
            <person name="Magnuson J."/>
            <person name="Mondo S."/>
            <person name="Nolan M."/>
            <person name="Ohm R."/>
            <person name="Pangilinan J."/>
            <person name="Park H.-J."/>
            <person name="Ramirez L."/>
            <person name="Alfaro M."/>
            <person name="Sun H."/>
            <person name="Tritt A."/>
            <person name="Yoshinaga Y."/>
            <person name="Zwiers L.-H."/>
            <person name="Turgeon B."/>
            <person name="Goodwin S."/>
            <person name="Spatafora J."/>
            <person name="Crous P."/>
            <person name="Grigoriev I."/>
        </authorList>
    </citation>
    <scope>NUCLEOTIDE SEQUENCE</scope>
    <source>
        <strain evidence="2">CBS 262.69</strain>
    </source>
</reference>
<evidence type="ECO:0000313" key="3">
    <source>
        <dbReference type="Proteomes" id="UP000799640"/>
    </source>
</evidence>
<dbReference type="InterPro" id="IPR003607">
    <property type="entry name" value="HD/PDEase_dom"/>
</dbReference>
<keyword evidence="3" id="KW-1185">Reference proteome</keyword>
<feature type="domain" description="HD" evidence="1">
    <location>
        <begin position="61"/>
        <end position="162"/>
    </location>
</feature>
<organism evidence="2 3">
    <name type="scientific">Trichodelitschia bisporula</name>
    <dbReference type="NCBI Taxonomy" id="703511"/>
    <lineage>
        <taxon>Eukaryota</taxon>
        <taxon>Fungi</taxon>
        <taxon>Dikarya</taxon>
        <taxon>Ascomycota</taxon>
        <taxon>Pezizomycotina</taxon>
        <taxon>Dothideomycetes</taxon>
        <taxon>Dothideomycetes incertae sedis</taxon>
        <taxon>Phaeotrichales</taxon>
        <taxon>Phaeotrichaceae</taxon>
        <taxon>Trichodelitschia</taxon>
    </lineage>
</organism>
<sequence length="235" mass="25831">MSNADQLPYGWSAVPVSLKAFLSTTSAKSTAPFAASSAPEPTSELSTTIRSFAQKELPEQVFNHSLRVYTYGIALVTQHLSHLLTPTFAETLYLTCLLHDLGCTPKNLRATKMSFEWWGALEGLRELRDVGAEKDQAEGVFEAIVRHQDLGETGNITALGAVLQVVTIFDNVGHFAELFAKETIESVTSAHPRKGWSGCFSETIKQEIGSKPWCHSTHIENFAEDVAGNKLMQPY</sequence>
<proteinExistence type="predicted"/>
<dbReference type="Gene3D" id="1.10.3210.10">
    <property type="entry name" value="Hypothetical protein af1432"/>
    <property type="match status" value="1"/>
</dbReference>
<dbReference type="InterPro" id="IPR017771">
    <property type="entry name" value="Cyanamide_hydratase_HD"/>
</dbReference>
<accession>A0A6G1HL81</accession>
<name>A0A6G1HL81_9PEZI</name>